<evidence type="ECO:0000259" key="6">
    <source>
        <dbReference type="PROSITE" id="PS51123"/>
    </source>
</evidence>
<evidence type="ECO:0000256" key="1">
    <source>
        <dbReference type="ARBA" id="ARBA00004442"/>
    </source>
</evidence>
<dbReference type="KEGG" id="alp:LPB137_12100"/>
<dbReference type="PROSITE" id="PS51123">
    <property type="entry name" value="OMPA_2"/>
    <property type="match status" value="1"/>
</dbReference>
<dbReference type="SMART" id="SM00327">
    <property type="entry name" value="VWA"/>
    <property type="match status" value="1"/>
</dbReference>
<dbReference type="EMBL" id="CP019070">
    <property type="protein sequence ID" value="APW66539.1"/>
    <property type="molecule type" value="Genomic_DNA"/>
</dbReference>
<dbReference type="InterPro" id="IPR006690">
    <property type="entry name" value="OMPA-like_CS"/>
</dbReference>
<evidence type="ECO:0000259" key="5">
    <source>
        <dbReference type="PROSITE" id="PS50234"/>
    </source>
</evidence>
<gene>
    <name evidence="7" type="ORF">LPB137_12100</name>
</gene>
<evidence type="ECO:0000256" key="2">
    <source>
        <dbReference type="ARBA" id="ARBA00023136"/>
    </source>
</evidence>
<proteinExistence type="predicted"/>
<evidence type="ECO:0000256" key="4">
    <source>
        <dbReference type="PROSITE-ProRule" id="PRU00473"/>
    </source>
</evidence>
<dbReference type="SUPFAM" id="SSF103088">
    <property type="entry name" value="OmpA-like"/>
    <property type="match status" value="1"/>
</dbReference>
<keyword evidence="2 4" id="KW-0472">Membrane</keyword>
<dbReference type="PROSITE" id="PS01068">
    <property type="entry name" value="OMPA_1"/>
    <property type="match status" value="1"/>
</dbReference>
<sequence>MRKLSLIASAFAILLFTGCANINLNELKKLNPFEDFNKKYTSDKDVFMMILDSSGSMNEKDRYGLVKMDAAKDIIKDISTKLDPNKTNAGLVNFSNGCYSSKLLVEPSNNDFSKIVTRTQTIRAGGNTPLAAAIRKTGQIMQDIDKNINIVILSDGQESCGGNPIAEAQKLKNIFGNRLNIFVIGYSVNSTIEYQLKQLVAGKGVYFAAEDGNKLNTILDKITDELNIKNNNWSSGVYNFNVNFNSGSSYVKKQYYPQIKELVTYLKNNDYKVEIQGHTDSVGKETYNQKLSEKRAASLRKEILKYGINQNRIYSVGYGELAPIASNKTKSGKYQNRRVEAHIVKAGGLNVDLINNANFAKPIDVRKADKNSFVGYYKILDQNRSYAKYHAYYKIYANNTAYSAEFLPSQILRADDITWEYNKNTQKLFIDWEKGGESNATINGNTNHFYSNSVWSNGTKSVTEFIRISKEEMDCMDAKKRFVNNRCQY</sequence>
<organism evidence="7 8">
    <name type="scientific">Poseidonibacter parvus</name>
    <dbReference type="NCBI Taxonomy" id="1850254"/>
    <lineage>
        <taxon>Bacteria</taxon>
        <taxon>Pseudomonadati</taxon>
        <taxon>Campylobacterota</taxon>
        <taxon>Epsilonproteobacteria</taxon>
        <taxon>Campylobacterales</taxon>
        <taxon>Arcobacteraceae</taxon>
        <taxon>Poseidonibacter</taxon>
    </lineage>
</organism>
<dbReference type="PROSITE" id="PS51257">
    <property type="entry name" value="PROKAR_LIPOPROTEIN"/>
    <property type="match status" value="1"/>
</dbReference>
<feature type="domain" description="OmpA-like" evidence="6">
    <location>
        <begin position="231"/>
        <end position="347"/>
    </location>
</feature>
<dbReference type="Gene3D" id="3.40.50.410">
    <property type="entry name" value="von Willebrand factor, type A domain"/>
    <property type="match status" value="1"/>
</dbReference>
<dbReference type="InterPro" id="IPR036465">
    <property type="entry name" value="vWFA_dom_sf"/>
</dbReference>
<name>A0A1P8KPW7_9BACT</name>
<dbReference type="PRINTS" id="PR01021">
    <property type="entry name" value="OMPADOMAIN"/>
</dbReference>
<dbReference type="STRING" id="1850254.LPB137_12100"/>
<dbReference type="RefSeq" id="WP_076088419.1">
    <property type="nucleotide sequence ID" value="NZ_CP019070.1"/>
</dbReference>
<dbReference type="InterPro" id="IPR036737">
    <property type="entry name" value="OmpA-like_sf"/>
</dbReference>
<dbReference type="Pfam" id="PF00691">
    <property type="entry name" value="OmpA"/>
    <property type="match status" value="1"/>
</dbReference>
<dbReference type="InterPro" id="IPR006664">
    <property type="entry name" value="OMP_bac"/>
</dbReference>
<dbReference type="AlphaFoldDB" id="A0A1P8KPW7"/>
<dbReference type="Gene3D" id="3.30.1330.60">
    <property type="entry name" value="OmpA-like domain"/>
    <property type="match status" value="1"/>
</dbReference>
<keyword evidence="8" id="KW-1185">Reference proteome</keyword>
<evidence type="ECO:0008006" key="9">
    <source>
        <dbReference type="Google" id="ProtNLM"/>
    </source>
</evidence>
<dbReference type="InterPro" id="IPR002035">
    <property type="entry name" value="VWF_A"/>
</dbReference>
<evidence type="ECO:0000313" key="7">
    <source>
        <dbReference type="EMBL" id="APW66539.1"/>
    </source>
</evidence>
<keyword evidence="3" id="KW-0998">Cell outer membrane</keyword>
<dbReference type="CDD" id="cd07185">
    <property type="entry name" value="OmpA_C-like"/>
    <property type="match status" value="1"/>
</dbReference>
<dbReference type="InterPro" id="IPR050330">
    <property type="entry name" value="Bact_OuterMem_StrucFunc"/>
</dbReference>
<dbReference type="PANTHER" id="PTHR30329:SF21">
    <property type="entry name" value="LIPOPROTEIN YIAD-RELATED"/>
    <property type="match status" value="1"/>
</dbReference>
<comment type="subcellular location">
    <subcellularLocation>
        <location evidence="1">Cell outer membrane</location>
    </subcellularLocation>
</comment>
<protein>
    <recommendedName>
        <fullName evidence="9">VWFA domain-containing protein</fullName>
    </recommendedName>
</protein>
<dbReference type="GO" id="GO:0009279">
    <property type="term" value="C:cell outer membrane"/>
    <property type="evidence" value="ECO:0007669"/>
    <property type="project" value="UniProtKB-SubCell"/>
</dbReference>
<dbReference type="SUPFAM" id="SSF53300">
    <property type="entry name" value="vWA-like"/>
    <property type="match status" value="1"/>
</dbReference>
<dbReference type="OrthoDB" id="9805566at2"/>
<dbReference type="Proteomes" id="UP000186074">
    <property type="component" value="Chromosome"/>
</dbReference>
<dbReference type="PRINTS" id="PR01023">
    <property type="entry name" value="NAFLGMOTY"/>
</dbReference>
<dbReference type="PANTHER" id="PTHR30329">
    <property type="entry name" value="STATOR ELEMENT OF FLAGELLAR MOTOR COMPLEX"/>
    <property type="match status" value="1"/>
</dbReference>
<dbReference type="Pfam" id="PF13519">
    <property type="entry name" value="VWA_2"/>
    <property type="match status" value="1"/>
</dbReference>
<accession>A0A1P8KPW7</accession>
<feature type="domain" description="VWFA" evidence="5">
    <location>
        <begin position="46"/>
        <end position="222"/>
    </location>
</feature>
<dbReference type="InterPro" id="IPR006665">
    <property type="entry name" value="OmpA-like"/>
</dbReference>
<evidence type="ECO:0000313" key="8">
    <source>
        <dbReference type="Proteomes" id="UP000186074"/>
    </source>
</evidence>
<dbReference type="PROSITE" id="PS50234">
    <property type="entry name" value="VWFA"/>
    <property type="match status" value="1"/>
</dbReference>
<evidence type="ECO:0000256" key="3">
    <source>
        <dbReference type="ARBA" id="ARBA00023237"/>
    </source>
</evidence>
<reference evidence="7 8" key="1">
    <citation type="submission" date="2017-01" db="EMBL/GenBank/DDBJ databases">
        <title>Genome sequencing of Arcobacter sp. LPB0137.</title>
        <authorList>
            <person name="Lee G.-W."/>
            <person name="Yi H."/>
        </authorList>
    </citation>
    <scope>NUCLEOTIDE SEQUENCE [LARGE SCALE GENOMIC DNA]</scope>
    <source>
        <strain evidence="7 8">LPB0137</strain>
    </source>
</reference>